<comment type="caution">
    <text evidence="5">The sequence shown here is derived from an EMBL/GenBank/DDBJ whole genome shotgun (WGS) entry which is preliminary data.</text>
</comment>
<gene>
    <name evidence="5" type="ORF">JOE69_003524</name>
</gene>
<dbReference type="InterPro" id="IPR050766">
    <property type="entry name" value="Bact_Lucif_Oxidored"/>
</dbReference>
<reference evidence="5 6" key="1">
    <citation type="submission" date="2023-07" db="EMBL/GenBank/DDBJ databases">
        <title>Sequencing the genomes of 1000 actinobacteria strains.</title>
        <authorList>
            <person name="Klenk H.-P."/>
        </authorList>
    </citation>
    <scope>NUCLEOTIDE SEQUENCE [LARGE SCALE GENOMIC DNA]</scope>
    <source>
        <strain evidence="5 6">DSM 14555</strain>
    </source>
</reference>
<dbReference type="Pfam" id="PF00296">
    <property type="entry name" value="Bac_luciferase"/>
    <property type="match status" value="1"/>
</dbReference>
<sequence length="380" mass="41219">MKFQLLDLVAHQPNPVSGRLVSVAERFAQTVGLASRAEALGFDCFAVGERHAGPFLSSSPAVLLGAIAAATSRIRLQTGVTVLTLADAFRAAEDYATVDQLSRGRLEITIGKGNELAQFPLFDVSAEQQYEILAEKYGLLRRLWREENVDWQGSFRSALESATSQPRPYGGPIRIWHGSATSRAAVELAARWGDPLFSANAIQPLAAYQELIAYYFESYERHGHDPSRAYLGAGSGAGGVFIADSAAEAKRQFGPVYEGLVAARNVPGNNSPFRGIEHAIAEGPALVGTAEQVVDKILRFHQSFSHDLQSVSLPSTLPLEQQLEVLERFAAEVIPAVRREVTTTLWQDGDPYARRPAFAGGRGADPRRPPITQQTALLAL</sequence>
<evidence type="ECO:0000256" key="1">
    <source>
        <dbReference type="ARBA" id="ARBA00023002"/>
    </source>
</evidence>
<accession>A0ABU1JFR1</accession>
<proteinExistence type="predicted"/>
<evidence type="ECO:0000259" key="4">
    <source>
        <dbReference type="Pfam" id="PF00296"/>
    </source>
</evidence>
<protein>
    <submittedName>
        <fullName evidence="5">Alkanesulfonate monooxygenase SsuD/methylene tetrahydromethanopterin reductase-like flavin-dependent oxidoreductase (Luciferase family)</fullName>
    </submittedName>
</protein>
<dbReference type="Gene3D" id="3.20.20.30">
    <property type="entry name" value="Luciferase-like domain"/>
    <property type="match status" value="1"/>
</dbReference>
<keyword evidence="1" id="KW-0560">Oxidoreductase</keyword>
<dbReference type="SUPFAM" id="SSF51679">
    <property type="entry name" value="Bacterial luciferase-like"/>
    <property type="match status" value="1"/>
</dbReference>
<evidence type="ECO:0000313" key="6">
    <source>
        <dbReference type="Proteomes" id="UP001185069"/>
    </source>
</evidence>
<keyword evidence="6" id="KW-1185">Reference proteome</keyword>
<dbReference type="InterPro" id="IPR011251">
    <property type="entry name" value="Luciferase-like_dom"/>
</dbReference>
<dbReference type="Proteomes" id="UP001185069">
    <property type="component" value="Unassembled WGS sequence"/>
</dbReference>
<dbReference type="RefSeq" id="WP_309801001.1">
    <property type="nucleotide sequence ID" value="NZ_BAAAHY010000006.1"/>
</dbReference>
<feature type="domain" description="Luciferase-like" evidence="4">
    <location>
        <begin position="1"/>
        <end position="304"/>
    </location>
</feature>
<keyword evidence="2" id="KW-0503">Monooxygenase</keyword>
<name>A0ABU1JFR1_9MICC</name>
<dbReference type="EMBL" id="JAVDQF010000001">
    <property type="protein sequence ID" value="MDR6271286.1"/>
    <property type="molecule type" value="Genomic_DNA"/>
</dbReference>
<organism evidence="5 6">
    <name type="scientific">Arthrobacter russicus</name>
    <dbReference type="NCBI Taxonomy" id="172040"/>
    <lineage>
        <taxon>Bacteria</taxon>
        <taxon>Bacillati</taxon>
        <taxon>Actinomycetota</taxon>
        <taxon>Actinomycetes</taxon>
        <taxon>Micrococcales</taxon>
        <taxon>Micrococcaceae</taxon>
        <taxon>Arthrobacter</taxon>
    </lineage>
</organism>
<feature type="region of interest" description="Disordered" evidence="3">
    <location>
        <begin position="352"/>
        <end position="371"/>
    </location>
</feature>
<dbReference type="InterPro" id="IPR036661">
    <property type="entry name" value="Luciferase-like_sf"/>
</dbReference>
<evidence type="ECO:0000256" key="2">
    <source>
        <dbReference type="ARBA" id="ARBA00023033"/>
    </source>
</evidence>
<evidence type="ECO:0000313" key="5">
    <source>
        <dbReference type="EMBL" id="MDR6271286.1"/>
    </source>
</evidence>
<evidence type="ECO:0000256" key="3">
    <source>
        <dbReference type="SAM" id="MobiDB-lite"/>
    </source>
</evidence>
<dbReference type="PANTHER" id="PTHR30137:SF8">
    <property type="entry name" value="BLR5498 PROTEIN"/>
    <property type="match status" value="1"/>
</dbReference>
<dbReference type="PANTHER" id="PTHR30137">
    <property type="entry name" value="LUCIFERASE-LIKE MONOOXYGENASE"/>
    <property type="match status" value="1"/>
</dbReference>